<sequence>MFLINNFHGLCDYGPGKVPASYQPATPGNIETNATPTQRPQRKRPRPNYREPTSESSTAKAQAQSDSLVVRLPDDTLVKMACPTCGRYKFTSLQGFLNHTRISHGVEFASHEEAVRLCSTPIDESGASIAPTPSRSSAVALQPNWLTAASDTRAESAVTPGLTANTLLSNQTLSETQRSQLSSTLDYIKRKPGIKVFEEEVDLGSDYSDAGTPATPTKESVSQRSLHKPAKSLREADGSSANVQVGSPTRELTAEEEAARIDALLMPTASKRSHAAEPTERPSPSMVQLPVPLPHLQGRGSANFRDSRFYIAKRILVGNVSKYIPVAQRPDEHRDASYKWMVYVTTPRGNDHLSTFVEKIEVFLHPSYRPQDVVELTGPKFQLTRYGWGEFPLRLRLYFVDPRNKPTDIIHQLQLDKTHCGEQVP</sequence>
<dbReference type="EMBL" id="JANBPY010003671">
    <property type="protein sequence ID" value="KAJ1950684.1"/>
    <property type="molecule type" value="Genomic_DNA"/>
</dbReference>
<dbReference type="Proteomes" id="UP001150925">
    <property type="component" value="Unassembled WGS sequence"/>
</dbReference>
<dbReference type="GO" id="GO:0006325">
    <property type="term" value="P:chromatin organization"/>
    <property type="evidence" value="ECO:0007669"/>
    <property type="project" value="UniProtKB-KW"/>
</dbReference>
<keyword evidence="7" id="KW-1185">Reference proteome</keyword>
<dbReference type="GO" id="GO:0000812">
    <property type="term" value="C:Swr1 complex"/>
    <property type="evidence" value="ECO:0007669"/>
    <property type="project" value="UniProtKB-UniRule"/>
</dbReference>
<protein>
    <recommendedName>
        <fullName evidence="3">Protein AF-9 homolog</fullName>
    </recommendedName>
</protein>
<comment type="domain">
    <text evidence="3">The coiled-coil domain is required for assembly into the NuA4 complex.</text>
</comment>
<feature type="compositionally biased region" description="Polar residues" evidence="4">
    <location>
        <begin position="214"/>
        <end position="224"/>
    </location>
</feature>
<dbReference type="InterPro" id="IPR055129">
    <property type="entry name" value="YEATS_dom"/>
</dbReference>
<dbReference type="PANTHER" id="PTHR23195">
    <property type="entry name" value="YEATS DOMAIN"/>
    <property type="match status" value="1"/>
</dbReference>
<feature type="region of interest" description="Disordered" evidence="4">
    <location>
        <begin position="22"/>
        <end position="66"/>
    </location>
</feature>
<evidence type="ECO:0000256" key="2">
    <source>
        <dbReference type="PROSITE-ProRule" id="PRU00376"/>
    </source>
</evidence>
<dbReference type="OrthoDB" id="1741717at2759"/>
<dbReference type="InterPro" id="IPR005033">
    <property type="entry name" value="YEATS"/>
</dbReference>
<feature type="non-terminal residue" evidence="6">
    <location>
        <position position="425"/>
    </location>
</feature>
<dbReference type="GO" id="GO:0006281">
    <property type="term" value="P:DNA repair"/>
    <property type="evidence" value="ECO:0007669"/>
    <property type="project" value="UniProtKB-UniRule"/>
</dbReference>
<dbReference type="GO" id="GO:0005737">
    <property type="term" value="C:cytoplasm"/>
    <property type="evidence" value="ECO:0007669"/>
    <property type="project" value="UniProtKB-SubCell"/>
</dbReference>
<dbReference type="PROSITE" id="PS51037">
    <property type="entry name" value="YEATS"/>
    <property type="match status" value="1"/>
</dbReference>
<evidence type="ECO:0000256" key="3">
    <source>
        <dbReference type="RuleBase" id="RU367117"/>
    </source>
</evidence>
<keyword evidence="1 2" id="KW-0539">Nucleus</keyword>
<dbReference type="Pfam" id="PF03366">
    <property type="entry name" value="YEATS"/>
    <property type="match status" value="1"/>
</dbReference>
<keyword evidence="3" id="KW-0234">DNA repair</keyword>
<evidence type="ECO:0000256" key="1">
    <source>
        <dbReference type="ARBA" id="ARBA00023242"/>
    </source>
</evidence>
<evidence type="ECO:0000313" key="7">
    <source>
        <dbReference type="Proteomes" id="UP001150925"/>
    </source>
</evidence>
<keyword evidence="3" id="KW-0156">Chromatin regulator</keyword>
<keyword evidence="3" id="KW-0227">DNA damage</keyword>
<proteinExistence type="inferred from homology"/>
<dbReference type="Pfam" id="PF25909">
    <property type="entry name" value="zf-C2H2_AHC1"/>
    <property type="match status" value="1"/>
</dbReference>
<keyword evidence="3" id="KW-0805">Transcription regulation</keyword>
<accession>A0A9W8AHL3</accession>
<gene>
    <name evidence="3" type="primary">YAF9</name>
    <name evidence="6" type="ORF">IWQ62_006528</name>
</gene>
<feature type="domain" description="YEATS" evidence="5">
    <location>
        <begin position="305"/>
        <end position="425"/>
    </location>
</feature>
<feature type="compositionally biased region" description="Polar residues" evidence="4">
    <location>
        <begin position="23"/>
        <end position="34"/>
    </location>
</feature>
<comment type="subcellular location">
    <subcellularLocation>
        <location evidence="3">Nucleus</location>
    </subcellularLocation>
    <subcellularLocation>
        <location evidence="3">Cytoplasm</location>
    </subcellularLocation>
</comment>
<dbReference type="InterPro" id="IPR038704">
    <property type="entry name" value="YEAST_sf"/>
</dbReference>
<dbReference type="AlphaFoldDB" id="A0A9W8AHL3"/>
<comment type="function">
    <text evidence="3">Component of the SWR1 complex which mediates the ATP-dependent exchange of histone H2A for an H2A variant leading to transcriptional regulation of selected genes by chromatin remodeling. Component of the NuA4 histone acetyltransferase complex which is involved in transcriptional activation of selected genes principally by acetylation of nucleosomal histones H4 and H2A. The NuA4 complex is also involved in DNA repair. Yaf9 may also be required for viability in conditions in which the structural integrity of the spindle is compromised.</text>
</comment>
<dbReference type="GO" id="GO:0006355">
    <property type="term" value="P:regulation of DNA-templated transcription"/>
    <property type="evidence" value="ECO:0007669"/>
    <property type="project" value="InterPro"/>
</dbReference>
<evidence type="ECO:0000259" key="5">
    <source>
        <dbReference type="PROSITE" id="PS51037"/>
    </source>
</evidence>
<feature type="compositionally biased region" description="Polar residues" evidence="4">
    <location>
        <begin position="54"/>
        <end position="66"/>
    </location>
</feature>
<keyword evidence="3" id="KW-0175">Coiled coil</keyword>
<evidence type="ECO:0000313" key="6">
    <source>
        <dbReference type="EMBL" id="KAJ1950684.1"/>
    </source>
</evidence>
<keyword evidence="3" id="KW-0963">Cytoplasm</keyword>
<reference evidence="6" key="1">
    <citation type="submission" date="2022-07" db="EMBL/GenBank/DDBJ databases">
        <title>Phylogenomic reconstructions and comparative analyses of Kickxellomycotina fungi.</title>
        <authorList>
            <person name="Reynolds N.K."/>
            <person name="Stajich J.E."/>
            <person name="Barry K."/>
            <person name="Grigoriev I.V."/>
            <person name="Crous P."/>
            <person name="Smith M.E."/>
        </authorList>
    </citation>
    <scope>NUCLEOTIDE SEQUENCE</scope>
    <source>
        <strain evidence="6">RSA 1196</strain>
    </source>
</reference>
<feature type="region of interest" description="Disordered" evidence="4">
    <location>
        <begin position="268"/>
        <end position="287"/>
    </location>
</feature>
<comment type="subunit">
    <text evidence="3">Component of the SWR1 chromatin-remodeling complex and of the NuA4 histone acetyltransferase complex.</text>
</comment>
<dbReference type="CDD" id="cd16907">
    <property type="entry name" value="YEATS_YEATS2_like"/>
    <property type="match status" value="1"/>
</dbReference>
<keyword evidence="3" id="KW-0010">Activator</keyword>
<evidence type="ECO:0000256" key="4">
    <source>
        <dbReference type="SAM" id="MobiDB-lite"/>
    </source>
</evidence>
<name>A0A9W8AHL3_9FUNG</name>
<keyword evidence="3" id="KW-0804">Transcription</keyword>
<comment type="similarity">
    <text evidence="3">Belongs to the YAF9 family.</text>
</comment>
<comment type="caution">
    <text evidence="6">The sequence shown here is derived from an EMBL/GenBank/DDBJ whole genome shotgun (WGS) entry which is preliminary data.</text>
</comment>
<dbReference type="Gene3D" id="2.60.40.1970">
    <property type="entry name" value="YEATS domain"/>
    <property type="match status" value="1"/>
</dbReference>
<organism evidence="6 7">
    <name type="scientific">Dispira parvispora</name>
    <dbReference type="NCBI Taxonomy" id="1520584"/>
    <lineage>
        <taxon>Eukaryota</taxon>
        <taxon>Fungi</taxon>
        <taxon>Fungi incertae sedis</taxon>
        <taxon>Zoopagomycota</taxon>
        <taxon>Kickxellomycotina</taxon>
        <taxon>Dimargaritomycetes</taxon>
        <taxon>Dimargaritales</taxon>
        <taxon>Dimargaritaceae</taxon>
        <taxon>Dispira</taxon>
    </lineage>
</organism>
<feature type="region of interest" description="Disordered" evidence="4">
    <location>
        <begin position="205"/>
        <end position="251"/>
    </location>
</feature>
<dbReference type="InterPro" id="IPR058706">
    <property type="entry name" value="zf-C2H2_AHC1-like"/>
</dbReference>